<keyword evidence="3" id="KW-1185">Reference proteome</keyword>
<gene>
    <name evidence="2" type="ORF">OA238_c12140</name>
</gene>
<feature type="domain" description="Transposase IS200-like" evidence="1">
    <location>
        <begin position="10"/>
        <end position="129"/>
    </location>
</feature>
<dbReference type="HOGENOM" id="CLU_101320_2_0_5"/>
<dbReference type="RefSeq" id="WP_015494592.1">
    <property type="nucleotide sequence ID" value="NC_020908.1"/>
</dbReference>
<organism evidence="2 3">
    <name type="scientific">Octadecabacter arcticus 238</name>
    <dbReference type="NCBI Taxonomy" id="391616"/>
    <lineage>
        <taxon>Bacteria</taxon>
        <taxon>Pseudomonadati</taxon>
        <taxon>Pseudomonadota</taxon>
        <taxon>Alphaproteobacteria</taxon>
        <taxon>Rhodobacterales</taxon>
        <taxon>Roseobacteraceae</taxon>
        <taxon>Octadecabacter</taxon>
    </lineage>
</organism>
<dbReference type="GO" id="GO:0004803">
    <property type="term" value="F:transposase activity"/>
    <property type="evidence" value="ECO:0007669"/>
    <property type="project" value="InterPro"/>
</dbReference>
<evidence type="ECO:0000313" key="3">
    <source>
        <dbReference type="Proteomes" id="UP000004688"/>
    </source>
</evidence>
<dbReference type="Pfam" id="PF01797">
    <property type="entry name" value="Y1_Tnp"/>
    <property type="match status" value="1"/>
</dbReference>
<dbReference type="eggNOG" id="COG1943">
    <property type="taxonomic scope" value="Bacteria"/>
</dbReference>
<dbReference type="NCBIfam" id="NF033573">
    <property type="entry name" value="transpos_IS200"/>
    <property type="match status" value="1"/>
</dbReference>
<protein>
    <submittedName>
        <fullName evidence="2">Putative IS200/IS605 family transposase</fullName>
    </submittedName>
</protein>
<dbReference type="InterPro" id="IPR002686">
    <property type="entry name" value="Transposase_17"/>
</dbReference>
<dbReference type="GO" id="GO:0006313">
    <property type="term" value="P:DNA transposition"/>
    <property type="evidence" value="ECO:0007669"/>
    <property type="project" value="InterPro"/>
</dbReference>
<dbReference type="SUPFAM" id="SSF143422">
    <property type="entry name" value="Transposase IS200-like"/>
    <property type="match status" value="1"/>
</dbReference>
<dbReference type="EMBL" id="CP003742">
    <property type="protein sequence ID" value="AGI71386.1"/>
    <property type="molecule type" value="Genomic_DNA"/>
</dbReference>
<dbReference type="PANTHER" id="PTHR33360:SF2">
    <property type="entry name" value="TRANSPOSASE FOR INSERTION SEQUENCE ELEMENT IS200"/>
    <property type="match status" value="1"/>
</dbReference>
<dbReference type="SMART" id="SM01321">
    <property type="entry name" value="Y1_Tnp"/>
    <property type="match status" value="1"/>
</dbReference>
<dbReference type="Gene3D" id="3.30.70.1290">
    <property type="entry name" value="Transposase IS200-like"/>
    <property type="match status" value="1"/>
</dbReference>
<name>M9RLW8_9RHOB</name>
<dbReference type="GO" id="GO:0003677">
    <property type="term" value="F:DNA binding"/>
    <property type="evidence" value="ECO:0007669"/>
    <property type="project" value="InterPro"/>
</dbReference>
<dbReference type="PANTHER" id="PTHR33360">
    <property type="entry name" value="TRANSPOSASE FOR INSERTION SEQUENCE ELEMENT IS200"/>
    <property type="match status" value="1"/>
</dbReference>
<dbReference type="Proteomes" id="UP000004688">
    <property type="component" value="Chromosome"/>
</dbReference>
<dbReference type="OrthoDB" id="9798161at2"/>
<reference evidence="2 3" key="1">
    <citation type="journal article" date="2013" name="PLoS ONE">
        <title>Poles Apart: Arctic and Antarctic Octadecabacter strains Share High Genome Plasticity and a New Type of Xanthorhodopsin.</title>
        <authorList>
            <person name="Vollmers J."/>
            <person name="Voget S."/>
            <person name="Dietrich S."/>
            <person name="Gollnow K."/>
            <person name="Smits M."/>
            <person name="Meyer K."/>
            <person name="Brinkhoff T."/>
            <person name="Simon M."/>
            <person name="Daniel R."/>
        </authorList>
    </citation>
    <scope>NUCLEOTIDE SEQUENCE [LARGE SCALE GENOMIC DNA]</scope>
    <source>
        <strain evidence="2 3">238</strain>
    </source>
</reference>
<evidence type="ECO:0000313" key="2">
    <source>
        <dbReference type="EMBL" id="AGI71386.1"/>
    </source>
</evidence>
<dbReference type="KEGG" id="oar:OA238_c12140"/>
<dbReference type="InterPro" id="IPR036515">
    <property type="entry name" value="Transposase_17_sf"/>
</dbReference>
<accession>M9RLW8</accession>
<evidence type="ECO:0000259" key="1">
    <source>
        <dbReference type="SMART" id="SM01321"/>
    </source>
</evidence>
<sequence>MIYSTGSHTKFYHRFHVVWTTKYRYKVMRGEMRERIRETIIQTCQELGVHIETGVLSTDHVHMFISVPPQIALSKVMMRIKGRSSYKIQREFPELRKRYWGQRFWARGFFSTTSGNVTDAVILQYLELYSCA</sequence>
<proteinExistence type="predicted"/>
<dbReference type="AlphaFoldDB" id="M9RLW8"/>